<feature type="transmembrane region" description="Helical" evidence="1">
    <location>
        <begin position="12"/>
        <end position="32"/>
    </location>
</feature>
<accession>A0ABP1F267</accession>
<evidence type="ECO:0000313" key="3">
    <source>
        <dbReference type="EMBL" id="CAL2103581.1"/>
    </source>
</evidence>
<reference evidence="3 4" key="1">
    <citation type="submission" date="2024-05" db="EMBL/GenBank/DDBJ databases">
        <authorList>
            <person name="Duchaud E."/>
        </authorList>
    </citation>
    <scope>NUCLEOTIDE SEQUENCE [LARGE SCALE GENOMIC DNA]</scope>
    <source>
        <strain evidence="3">Ena-SAMPLE-TAB-13-05-2024-13:56:06:370-140308</strain>
    </source>
</reference>
<feature type="transmembrane region" description="Helical" evidence="1">
    <location>
        <begin position="143"/>
        <end position="160"/>
    </location>
</feature>
<feature type="transmembrane region" description="Helical" evidence="1">
    <location>
        <begin position="110"/>
        <end position="131"/>
    </location>
</feature>
<keyword evidence="4" id="KW-1185">Reference proteome</keyword>
<feature type="transmembrane region" description="Helical" evidence="1">
    <location>
        <begin position="236"/>
        <end position="253"/>
    </location>
</feature>
<dbReference type="GO" id="GO:0008237">
    <property type="term" value="F:metallopeptidase activity"/>
    <property type="evidence" value="ECO:0007669"/>
    <property type="project" value="UniProtKB-KW"/>
</dbReference>
<evidence type="ECO:0000313" key="4">
    <source>
        <dbReference type="Proteomes" id="UP001497527"/>
    </source>
</evidence>
<feature type="transmembrane region" description="Helical" evidence="1">
    <location>
        <begin position="38"/>
        <end position="58"/>
    </location>
</feature>
<feature type="domain" description="CAAX prenyl protease 2/Lysostaphin resistance protein A-like" evidence="2">
    <location>
        <begin position="114"/>
        <end position="203"/>
    </location>
</feature>
<keyword evidence="1" id="KW-0812">Transmembrane</keyword>
<keyword evidence="1" id="KW-1133">Transmembrane helix</keyword>
<evidence type="ECO:0000259" key="2">
    <source>
        <dbReference type="Pfam" id="PF02517"/>
    </source>
</evidence>
<name>A0ABP1F267_9FLAO</name>
<feature type="transmembrane region" description="Helical" evidence="1">
    <location>
        <begin position="78"/>
        <end position="98"/>
    </location>
</feature>
<keyword evidence="3" id="KW-0378">Hydrolase</keyword>
<keyword evidence="1" id="KW-0472">Membrane</keyword>
<proteinExistence type="predicted"/>
<protein>
    <submittedName>
        <fullName evidence="3">CPBP family intramembrane metalloprotease</fullName>
    </submittedName>
</protein>
<keyword evidence="3" id="KW-0482">Metalloprotease</keyword>
<gene>
    <name evidence="3" type="ORF">T190423A01A_40174</name>
</gene>
<evidence type="ECO:0000256" key="1">
    <source>
        <dbReference type="SAM" id="Phobius"/>
    </source>
</evidence>
<dbReference type="RefSeq" id="WP_348717782.1">
    <property type="nucleotide sequence ID" value="NZ_CAXJIO010000013.1"/>
</dbReference>
<comment type="caution">
    <text evidence="3">The sequence shown here is derived from an EMBL/GenBank/DDBJ whole genome shotgun (WGS) entry which is preliminary data.</text>
</comment>
<dbReference type="Pfam" id="PF02517">
    <property type="entry name" value="Rce1-like"/>
    <property type="match status" value="1"/>
</dbReference>
<organism evidence="3 4">
    <name type="scientific">Tenacibaculum polynesiense</name>
    <dbReference type="NCBI Taxonomy" id="3137857"/>
    <lineage>
        <taxon>Bacteria</taxon>
        <taxon>Pseudomonadati</taxon>
        <taxon>Bacteroidota</taxon>
        <taxon>Flavobacteriia</taxon>
        <taxon>Flavobacteriales</taxon>
        <taxon>Flavobacteriaceae</taxon>
        <taxon>Tenacibaculum</taxon>
    </lineage>
</organism>
<dbReference type="Proteomes" id="UP001497527">
    <property type="component" value="Unassembled WGS sequence"/>
</dbReference>
<dbReference type="EMBL" id="CAXJIO010000013">
    <property type="protein sequence ID" value="CAL2103581.1"/>
    <property type="molecule type" value="Genomic_DNA"/>
</dbReference>
<keyword evidence="3" id="KW-0645">Protease</keyword>
<dbReference type="InterPro" id="IPR003675">
    <property type="entry name" value="Rce1/LyrA-like_dom"/>
</dbReference>
<sequence>MKRKFITAIKAIALPLVFIFILQLLNPLASFIKTNSKYNQVLLGITAITIAITISYFYDKNTKNTLTPNTATIGKTLLGLFTGLIAASLMILTLLTFSNLKIEHSSNINYLSIFFSSLLFFPLAYFEEIIFRGNAFINLKSTLGMRSAQIIFALLFAYYHDPAGSTFGAQLLGPGVWAVIYGWSAIKFKGIAFPVGLHAGLNITQGVFGMKEDRYAIWNLYYDSNLAEHLKDKTEFIGILMQIVVLIVGILLTEKLIKKNPA</sequence>